<reference evidence="1" key="1">
    <citation type="submission" date="2021-04" db="EMBL/GenBank/DDBJ databases">
        <authorList>
            <person name="Chebbi M.A.C M."/>
        </authorList>
    </citation>
    <scope>NUCLEOTIDE SEQUENCE</scope>
</reference>
<feature type="non-terminal residue" evidence="1">
    <location>
        <position position="218"/>
    </location>
</feature>
<organism evidence="1 2">
    <name type="scientific">Cotesia congregata</name>
    <name type="common">Parasitoid wasp</name>
    <name type="synonym">Apanteles congregatus</name>
    <dbReference type="NCBI Taxonomy" id="51543"/>
    <lineage>
        <taxon>Eukaryota</taxon>
        <taxon>Metazoa</taxon>
        <taxon>Ecdysozoa</taxon>
        <taxon>Arthropoda</taxon>
        <taxon>Hexapoda</taxon>
        <taxon>Insecta</taxon>
        <taxon>Pterygota</taxon>
        <taxon>Neoptera</taxon>
        <taxon>Endopterygota</taxon>
        <taxon>Hymenoptera</taxon>
        <taxon>Apocrita</taxon>
        <taxon>Ichneumonoidea</taxon>
        <taxon>Braconidae</taxon>
        <taxon>Microgastrinae</taxon>
        <taxon>Cotesia</taxon>
    </lineage>
</organism>
<accession>A0A8J2MNR9</accession>
<dbReference type="Proteomes" id="UP000786811">
    <property type="component" value="Unassembled WGS sequence"/>
</dbReference>
<gene>
    <name evidence="1" type="ORF">HICCMSTLAB_LOCUS4252</name>
</gene>
<proteinExistence type="predicted"/>
<evidence type="ECO:0000313" key="2">
    <source>
        <dbReference type="Proteomes" id="UP000786811"/>
    </source>
</evidence>
<dbReference type="AlphaFoldDB" id="A0A8J2MNR9"/>
<protein>
    <submittedName>
        <fullName evidence="1">Uncharacterized protein</fullName>
    </submittedName>
</protein>
<evidence type="ECO:0000313" key="1">
    <source>
        <dbReference type="EMBL" id="CAG5085009.1"/>
    </source>
</evidence>
<name>A0A8J2MNR9_COTCN</name>
<sequence>MTQGVIFAPGEGHTPVSLFDKYTETLSFIKIYGGKLIQKPKNLTYQNWIKSEIMRSDRRCANIIKLLFSALKLRVSKLTAKSLKLVDNSGFVHKRSKSKIIRFMNFNKEIDHEEFVKENVMLFLPWRDEMKMMTSANELFVNNKKLIYEKRSEFVYDEDFETILNEAKTQMQETTNEEGYTPNNLEVFNDSSHEGDIAIDLTNQKIINETPKKEKDLC</sequence>
<dbReference type="EMBL" id="CAJNRD030001118">
    <property type="protein sequence ID" value="CAG5085009.1"/>
    <property type="molecule type" value="Genomic_DNA"/>
</dbReference>
<comment type="caution">
    <text evidence="1">The sequence shown here is derived from an EMBL/GenBank/DDBJ whole genome shotgun (WGS) entry which is preliminary data.</text>
</comment>
<keyword evidence="2" id="KW-1185">Reference proteome</keyword>
<dbReference type="OrthoDB" id="6141723at2759"/>